<dbReference type="EMBL" id="LN835305">
    <property type="protein sequence ID" value="CRH00610.1"/>
    <property type="molecule type" value="Genomic_DNA"/>
</dbReference>
<evidence type="ECO:0000313" key="1">
    <source>
        <dbReference type="EMBL" id="CRH00610.1"/>
    </source>
</evidence>
<keyword evidence="2" id="KW-1185">Reference proteome</keyword>
<dbReference type="OrthoDB" id="370430at2759"/>
<dbReference type="Proteomes" id="UP000220158">
    <property type="component" value="Chromosome 10"/>
</dbReference>
<sequence length="126" mass="15154">MDENQISSLKRLKEISRMIEATLHQNNRLKHILTNELYFRKKCEASLEIIDNTTNEQECYRKVSKIFIRKPRDDLKKELKEEIAEYEKFTPQLLDLRKKLVDKLSNLKEQFVQTHECIEKETNNNS</sequence>
<dbReference type="AlphaFoldDB" id="A0A1J1HAZ6"/>
<dbReference type="KEGG" id="prel:PRELSG_1026600"/>
<proteinExistence type="predicted"/>
<gene>
    <name evidence="1" type="ORF">PRELSG_1026600</name>
</gene>
<dbReference type="OMA" id="QQECFRK"/>
<evidence type="ECO:0000313" key="2">
    <source>
        <dbReference type="Proteomes" id="UP000220158"/>
    </source>
</evidence>
<dbReference type="Gene3D" id="1.10.287.370">
    <property type="match status" value="1"/>
</dbReference>
<accession>A0A1J1HAZ6</accession>
<dbReference type="GeneID" id="39736733"/>
<dbReference type="VEuPathDB" id="PlasmoDB:PRELSG_1026600"/>
<dbReference type="InterPro" id="IPR009053">
    <property type="entry name" value="Prefoldin"/>
</dbReference>
<dbReference type="RefSeq" id="XP_028533613.1">
    <property type="nucleotide sequence ID" value="XM_028677199.1"/>
</dbReference>
<reference evidence="1 2" key="1">
    <citation type="submission" date="2015-04" db="EMBL/GenBank/DDBJ databases">
        <authorList>
            <consortium name="Pathogen Informatics"/>
        </authorList>
    </citation>
    <scope>NUCLEOTIDE SEQUENCE [LARGE SCALE GENOMIC DNA]</scope>
    <source>
        <strain evidence="1 2">SGS1</strain>
    </source>
</reference>
<organism evidence="1 2">
    <name type="scientific">Plasmodium relictum</name>
    <dbReference type="NCBI Taxonomy" id="85471"/>
    <lineage>
        <taxon>Eukaryota</taxon>
        <taxon>Sar</taxon>
        <taxon>Alveolata</taxon>
        <taxon>Apicomplexa</taxon>
        <taxon>Aconoidasida</taxon>
        <taxon>Haemosporida</taxon>
        <taxon>Plasmodiidae</taxon>
        <taxon>Plasmodium</taxon>
        <taxon>Plasmodium (Haemamoeba)</taxon>
    </lineage>
</organism>
<name>A0A1J1HAZ6_PLARL</name>
<dbReference type="SUPFAM" id="SSF46579">
    <property type="entry name" value="Prefoldin"/>
    <property type="match status" value="1"/>
</dbReference>
<protein>
    <recommendedName>
        <fullName evidence="3">Mediator of RNA polymerase II transcription subunit 11</fullName>
    </recommendedName>
</protein>
<evidence type="ECO:0008006" key="3">
    <source>
        <dbReference type="Google" id="ProtNLM"/>
    </source>
</evidence>